<dbReference type="PANTHER" id="PTHR30561:SF9">
    <property type="entry name" value="4-AMINO-4-DEOXY-L-ARABINOSE-PHOSPHOUNDECAPRENOL FLIPPASE SUBUNIT ARNF-RELATED"/>
    <property type="match status" value="1"/>
</dbReference>
<dbReference type="AlphaFoldDB" id="A0A1V4SF97"/>
<evidence type="ECO:0000256" key="5">
    <source>
        <dbReference type="ARBA" id="ARBA00022519"/>
    </source>
</evidence>
<feature type="transmembrane region" description="Helical" evidence="12">
    <location>
        <begin position="94"/>
        <end position="111"/>
    </location>
</feature>
<evidence type="ECO:0000256" key="6">
    <source>
        <dbReference type="ARBA" id="ARBA00022556"/>
    </source>
</evidence>
<evidence type="ECO:0000256" key="4">
    <source>
        <dbReference type="ARBA" id="ARBA00022516"/>
    </source>
</evidence>
<dbReference type="GO" id="GO:0022857">
    <property type="term" value="F:transmembrane transporter activity"/>
    <property type="evidence" value="ECO:0007669"/>
    <property type="project" value="InterPro"/>
</dbReference>
<evidence type="ECO:0000256" key="3">
    <source>
        <dbReference type="ARBA" id="ARBA00022475"/>
    </source>
</evidence>
<dbReference type="InterPro" id="IPR037185">
    <property type="entry name" value="EmrE-like"/>
</dbReference>
<feature type="transmembrane region" description="Helical" evidence="12">
    <location>
        <begin position="37"/>
        <end position="60"/>
    </location>
</feature>
<dbReference type="SUPFAM" id="SSF103481">
    <property type="entry name" value="Multidrug resistance efflux transporter EmrE"/>
    <property type="match status" value="1"/>
</dbReference>
<dbReference type="InterPro" id="IPR000390">
    <property type="entry name" value="Small_drug/metabolite_transptr"/>
</dbReference>
<evidence type="ECO:0000256" key="12">
    <source>
        <dbReference type="SAM" id="Phobius"/>
    </source>
</evidence>
<dbReference type="OrthoDB" id="513492at2"/>
<evidence type="ECO:0000313" key="15">
    <source>
        <dbReference type="Proteomes" id="UP000191554"/>
    </source>
</evidence>
<keyword evidence="8" id="KW-0448">Lipopolysaccharide biosynthesis</keyword>
<dbReference type="Gene3D" id="1.10.3730.20">
    <property type="match status" value="1"/>
</dbReference>
<evidence type="ECO:0000256" key="11">
    <source>
        <dbReference type="ARBA" id="ARBA00023136"/>
    </source>
</evidence>
<evidence type="ECO:0000259" key="13">
    <source>
        <dbReference type="Pfam" id="PF00892"/>
    </source>
</evidence>
<organism evidence="14 15">
    <name type="scientific">Ruminiclostridium hungatei</name>
    <name type="common">Clostridium hungatei</name>
    <dbReference type="NCBI Taxonomy" id="48256"/>
    <lineage>
        <taxon>Bacteria</taxon>
        <taxon>Bacillati</taxon>
        <taxon>Bacillota</taxon>
        <taxon>Clostridia</taxon>
        <taxon>Eubacteriales</taxon>
        <taxon>Oscillospiraceae</taxon>
        <taxon>Ruminiclostridium</taxon>
    </lineage>
</organism>
<dbReference type="InterPro" id="IPR000620">
    <property type="entry name" value="EamA_dom"/>
</dbReference>
<keyword evidence="11 12" id="KW-0472">Membrane</keyword>
<evidence type="ECO:0000256" key="10">
    <source>
        <dbReference type="ARBA" id="ARBA00023098"/>
    </source>
</evidence>
<comment type="similarity">
    <text evidence="2">Belongs to the EamA transporter family.</text>
</comment>
<keyword evidence="4" id="KW-0444">Lipid biosynthesis</keyword>
<protein>
    <submittedName>
        <fullName evidence="14">4-amino-4-deoxy-L-arabinose-phosphoundecaprenol flippase subunit ArnE</fullName>
    </submittedName>
</protein>
<comment type="subcellular location">
    <subcellularLocation>
        <location evidence="1">Cell membrane</location>
        <topology evidence="1">Multi-pass membrane protein</topology>
    </subcellularLocation>
</comment>
<feature type="transmembrane region" description="Helical" evidence="12">
    <location>
        <begin position="66"/>
        <end position="87"/>
    </location>
</feature>
<feature type="domain" description="EamA" evidence="13">
    <location>
        <begin position="36"/>
        <end position="111"/>
    </location>
</feature>
<evidence type="ECO:0000256" key="7">
    <source>
        <dbReference type="ARBA" id="ARBA00022692"/>
    </source>
</evidence>
<keyword evidence="6" id="KW-0441">Lipid A biosynthesis</keyword>
<gene>
    <name evidence="14" type="primary">arnE</name>
    <name evidence="14" type="ORF">CLHUN_37100</name>
</gene>
<evidence type="ECO:0000256" key="9">
    <source>
        <dbReference type="ARBA" id="ARBA00022989"/>
    </source>
</evidence>
<evidence type="ECO:0000256" key="8">
    <source>
        <dbReference type="ARBA" id="ARBA00022985"/>
    </source>
</evidence>
<dbReference type="GO" id="GO:0005886">
    <property type="term" value="C:plasma membrane"/>
    <property type="evidence" value="ECO:0007669"/>
    <property type="project" value="UniProtKB-SubCell"/>
</dbReference>
<dbReference type="RefSeq" id="WP_080066114.1">
    <property type="nucleotide sequence ID" value="NZ_MZGX01000029.1"/>
</dbReference>
<accession>A0A1V4SF97</accession>
<name>A0A1V4SF97_RUMHU</name>
<keyword evidence="5" id="KW-0997">Cell inner membrane</keyword>
<dbReference type="Pfam" id="PF00892">
    <property type="entry name" value="EamA"/>
    <property type="match status" value="1"/>
</dbReference>
<dbReference type="Proteomes" id="UP000191554">
    <property type="component" value="Unassembled WGS sequence"/>
</dbReference>
<comment type="caution">
    <text evidence="14">The sequence shown here is derived from an EMBL/GenBank/DDBJ whole genome shotgun (WGS) entry which is preliminary data.</text>
</comment>
<dbReference type="EMBL" id="MZGX01000029">
    <property type="protein sequence ID" value="OPX42413.1"/>
    <property type="molecule type" value="Genomic_DNA"/>
</dbReference>
<evidence type="ECO:0000256" key="1">
    <source>
        <dbReference type="ARBA" id="ARBA00004651"/>
    </source>
</evidence>
<sequence length="113" mass="12446">MPVKYIVLTILNSAITISGQVLWKLAVMKTAGYNYKLLINPLIISGVLAYGLSTALWLFILSKVPFSVAYAMTSTTYLFSLFAGYYIFNEAITLTKVAGVVFILAGVIFFTRT</sequence>
<keyword evidence="9 12" id="KW-1133">Transmembrane helix</keyword>
<reference evidence="14 15" key="1">
    <citation type="submission" date="2017-03" db="EMBL/GenBank/DDBJ databases">
        <title>Genome sequence of Clostridium hungatei DSM 14427.</title>
        <authorList>
            <person name="Poehlein A."/>
            <person name="Daniel R."/>
        </authorList>
    </citation>
    <scope>NUCLEOTIDE SEQUENCE [LARGE SCALE GENOMIC DNA]</scope>
    <source>
        <strain evidence="14 15">DSM 14427</strain>
    </source>
</reference>
<evidence type="ECO:0000313" key="14">
    <source>
        <dbReference type="EMBL" id="OPX42413.1"/>
    </source>
</evidence>
<evidence type="ECO:0000256" key="2">
    <source>
        <dbReference type="ARBA" id="ARBA00007362"/>
    </source>
</evidence>
<keyword evidence="15" id="KW-1185">Reference proteome</keyword>
<keyword evidence="10" id="KW-0443">Lipid metabolism</keyword>
<feature type="transmembrane region" description="Helical" evidence="12">
    <location>
        <begin position="6"/>
        <end position="25"/>
    </location>
</feature>
<proteinExistence type="inferred from homology"/>
<keyword evidence="3" id="KW-1003">Cell membrane</keyword>
<dbReference type="PANTHER" id="PTHR30561">
    <property type="entry name" value="SMR FAMILY PROTON-DEPENDENT DRUG EFFLUX TRANSPORTER SUGE"/>
    <property type="match status" value="1"/>
</dbReference>
<dbReference type="GO" id="GO:0009103">
    <property type="term" value="P:lipopolysaccharide biosynthetic process"/>
    <property type="evidence" value="ECO:0007669"/>
    <property type="project" value="UniProtKB-KW"/>
</dbReference>
<keyword evidence="7 12" id="KW-0812">Transmembrane</keyword>